<dbReference type="Pfam" id="PF00005">
    <property type="entry name" value="ABC_tran"/>
    <property type="match status" value="2"/>
</dbReference>
<dbReference type="HAMAP" id="MF_00847">
    <property type="entry name" value="EttA"/>
    <property type="match status" value="1"/>
</dbReference>
<evidence type="ECO:0000256" key="2">
    <source>
        <dbReference type="ARBA" id="ARBA00022490"/>
    </source>
</evidence>
<sequence length="560" mass="61857">MAEFIYTMVRARKAVGDKLILDDVTMSFFPGAKIGIVGPNGAGKSTILKIMAGLDTPSNGEAKLSPGYTVGILMQEPELDETKTVLENVQEGVGPIKAKVDRFNEISLALAEPDADFDSLLAEMGTLQEAIDAADAWDLDSQLEQAMDALRTPPGDLSVVDLSGGEKRRVALTKLLLQKPDLLLLDEPTNHLDAESVLWLEQHLAQYAGAVLAVTHDRYFLDHVAEWIAEVDRGHLYPYEGNYSTYLEKKQERLLIAGKKDAKMAKRLADELDWVRSNAKGRQAKSKARLARYEEMAAAAESTRKLDFEEIQIPVGPRLGAQVIDAKKIKKGFGDRVLIEDLSFTLPRNGIVGIIGPNGVGKTTLFKTIVGLEPLDEGELKIGETVTMSYVDQSRTGIDPNKTLWEVVSDGQDYIQVGKTEIPSRAYVSTFGFKGPDQQKKAGVLSGGERNRLNLALTLKQGGNLLLLDEPTNDLDVETLGSLENALLEFPGCAVVITHDRWFLDRIATHILSYEGTDEDPANWYWFEGNFESYEQNKIERLGPDAAKPHRSAYRKLTRD</sequence>
<feature type="binding site" evidence="12">
    <location>
        <begin position="356"/>
        <end position="363"/>
    </location>
    <ligand>
        <name>ATP</name>
        <dbReference type="ChEBI" id="CHEBI:30616"/>
        <label>2</label>
    </ligand>
</feature>
<dbReference type="GO" id="GO:0043022">
    <property type="term" value="F:ribosome binding"/>
    <property type="evidence" value="ECO:0007669"/>
    <property type="project" value="UniProtKB-UniRule"/>
</dbReference>
<evidence type="ECO:0000256" key="9">
    <source>
        <dbReference type="ARBA" id="ARBA00022845"/>
    </source>
</evidence>
<comment type="catalytic activity">
    <reaction evidence="12">
        <text>ATP + H2O = ADP + phosphate + H(+)</text>
        <dbReference type="Rhea" id="RHEA:13065"/>
        <dbReference type="ChEBI" id="CHEBI:15377"/>
        <dbReference type="ChEBI" id="CHEBI:15378"/>
        <dbReference type="ChEBI" id="CHEBI:30616"/>
        <dbReference type="ChEBI" id="CHEBI:43474"/>
        <dbReference type="ChEBI" id="CHEBI:456216"/>
    </reaction>
</comment>
<gene>
    <name evidence="12" type="primary">ettA</name>
    <name evidence="13" type="ORF">SAMN05216282_11118</name>
</gene>
<evidence type="ECO:0000256" key="5">
    <source>
        <dbReference type="ARBA" id="ARBA00022737"/>
    </source>
</evidence>
<keyword evidence="10 12" id="KW-0694">RNA-binding</keyword>
<dbReference type="GO" id="GO:0016887">
    <property type="term" value="F:ATP hydrolysis activity"/>
    <property type="evidence" value="ECO:0007669"/>
    <property type="project" value="UniProtKB-UniRule"/>
</dbReference>
<evidence type="ECO:0000256" key="4">
    <source>
        <dbReference type="ARBA" id="ARBA00022730"/>
    </source>
</evidence>
<comment type="function">
    <text evidence="12">A translation factor that gates the progression of the 70S ribosomal initiation complex (IC, containing tRNA(fMet) in the P-site) into the translation elongation cycle by using a mechanism sensitive to the ATP/ADP ratio. Binds to the 70S ribosome E-site where it modulates the state of the translating ribosome during subunit translocation. ATP hydrolysis probably frees it from the ribosome, which can enter the elongation phase.</text>
</comment>
<dbReference type="InterPro" id="IPR032781">
    <property type="entry name" value="ABC_tran_Xtn"/>
</dbReference>
<dbReference type="GO" id="GO:0005737">
    <property type="term" value="C:cytoplasm"/>
    <property type="evidence" value="ECO:0007669"/>
    <property type="project" value="UniProtKB-SubCell"/>
</dbReference>
<keyword evidence="9 12" id="KW-0810">Translation regulation</keyword>
<keyword evidence="14" id="KW-1185">Reference proteome</keyword>
<dbReference type="GO" id="GO:0045900">
    <property type="term" value="P:negative regulation of translational elongation"/>
    <property type="evidence" value="ECO:0007669"/>
    <property type="project" value="UniProtKB-UniRule"/>
</dbReference>
<protein>
    <recommendedName>
        <fullName evidence="12">Energy-dependent translational throttle protein EttA</fullName>
        <ecNumber evidence="12">3.6.1.-</ecNumber>
    </recommendedName>
    <alternativeName>
        <fullName evidence="12">Translational regulatory factor EttA</fullName>
    </alternativeName>
</protein>
<dbReference type="FunFam" id="3.40.50.300:FF:000011">
    <property type="entry name" value="Putative ABC transporter ATP-binding component"/>
    <property type="match status" value="1"/>
</dbReference>
<feature type="binding site" evidence="12">
    <location>
        <begin position="38"/>
        <end position="45"/>
    </location>
    <ligand>
        <name>ATP</name>
        <dbReference type="ChEBI" id="CHEBI:30616"/>
        <label>1</label>
    </ligand>
</feature>
<evidence type="ECO:0000256" key="3">
    <source>
        <dbReference type="ARBA" id="ARBA00022555"/>
    </source>
</evidence>
<dbReference type="NCBIfam" id="NF008775">
    <property type="entry name" value="PRK11819.1"/>
    <property type="match status" value="1"/>
</dbReference>
<dbReference type="CDD" id="cd03221">
    <property type="entry name" value="ABCF_EF-3"/>
    <property type="match status" value="2"/>
</dbReference>
<dbReference type="PROSITE" id="PS00211">
    <property type="entry name" value="ABC_TRANSPORTER_1"/>
    <property type="match status" value="1"/>
</dbReference>
<dbReference type="SMART" id="SM00382">
    <property type="entry name" value="AAA"/>
    <property type="match status" value="2"/>
</dbReference>
<dbReference type="InterPro" id="IPR027417">
    <property type="entry name" value="P-loop_NTPase"/>
</dbReference>
<keyword evidence="7 12" id="KW-0378">Hydrolase</keyword>
<comment type="domain">
    <text evidence="12">The arm domain is inserted in the first ABC transporter domain. Probably contacts ribosomal protein L1.</text>
</comment>
<dbReference type="Proteomes" id="UP000198701">
    <property type="component" value="Unassembled WGS sequence"/>
</dbReference>
<evidence type="ECO:0000256" key="6">
    <source>
        <dbReference type="ARBA" id="ARBA00022741"/>
    </source>
</evidence>
<dbReference type="RefSeq" id="WP_092323744.1">
    <property type="nucleotide sequence ID" value="NZ_FNFU01000011.1"/>
</dbReference>
<evidence type="ECO:0000313" key="14">
    <source>
        <dbReference type="Proteomes" id="UP000198701"/>
    </source>
</evidence>
<dbReference type="InterPro" id="IPR017871">
    <property type="entry name" value="ABC_transporter-like_CS"/>
</dbReference>
<dbReference type="GO" id="GO:0000049">
    <property type="term" value="F:tRNA binding"/>
    <property type="evidence" value="ECO:0007669"/>
    <property type="project" value="UniProtKB-UniRule"/>
</dbReference>
<organism evidence="13 14">
    <name type="scientific">Cryobacterium psychrotolerans</name>
    <dbReference type="NCBI Taxonomy" id="386301"/>
    <lineage>
        <taxon>Bacteria</taxon>
        <taxon>Bacillati</taxon>
        <taxon>Actinomycetota</taxon>
        <taxon>Actinomycetes</taxon>
        <taxon>Micrococcales</taxon>
        <taxon>Microbacteriaceae</taxon>
        <taxon>Cryobacterium</taxon>
    </lineage>
</organism>
<evidence type="ECO:0000256" key="8">
    <source>
        <dbReference type="ARBA" id="ARBA00022840"/>
    </source>
</evidence>
<dbReference type="OrthoDB" id="3239744at2"/>
<dbReference type="GO" id="GO:0005524">
    <property type="term" value="F:ATP binding"/>
    <property type="evidence" value="ECO:0007669"/>
    <property type="project" value="UniProtKB-UniRule"/>
</dbReference>
<keyword evidence="8 12" id="KW-0067">ATP-binding</keyword>
<dbReference type="Gene3D" id="3.40.50.300">
    <property type="entry name" value="P-loop containing nucleotide triphosphate hydrolases"/>
    <property type="match status" value="2"/>
</dbReference>
<accession>A0A1G9E3X6</accession>
<evidence type="ECO:0000256" key="11">
    <source>
        <dbReference type="ARBA" id="ARBA00022917"/>
    </source>
</evidence>
<evidence type="ECO:0000256" key="10">
    <source>
        <dbReference type="ARBA" id="ARBA00022884"/>
    </source>
</evidence>
<dbReference type="InterPro" id="IPR022374">
    <property type="entry name" value="EttA"/>
</dbReference>
<keyword evidence="6 12" id="KW-0547">Nucleotide-binding</keyword>
<dbReference type="STRING" id="386301.SAMN05216282_11118"/>
<evidence type="ECO:0000256" key="1">
    <source>
        <dbReference type="ARBA" id="ARBA00005868"/>
    </source>
</evidence>
<keyword evidence="2 12" id="KW-0963">Cytoplasm</keyword>
<dbReference type="PANTHER" id="PTHR43858">
    <property type="entry name" value="ENERGY-DEPENDENT TRANSLATIONAL THROTTLE PROTEIN ETTA"/>
    <property type="match status" value="1"/>
</dbReference>
<dbReference type="PROSITE" id="PS50893">
    <property type="entry name" value="ABC_TRANSPORTER_2"/>
    <property type="match status" value="2"/>
</dbReference>
<feature type="region of interest" description="Arm" evidence="12">
    <location>
        <begin position="94"/>
        <end position="138"/>
    </location>
</feature>
<comment type="caution">
    <text evidence="12">Lacks conserved residue(s) required for the propagation of feature annotation.</text>
</comment>
<dbReference type="EC" id="3.6.1.-" evidence="12"/>
<proteinExistence type="inferred from homology"/>
<dbReference type="SUPFAM" id="SSF52540">
    <property type="entry name" value="P-loop containing nucleoside triphosphate hydrolases"/>
    <property type="match status" value="2"/>
</dbReference>
<comment type="domain">
    <text evidence="12">The P-site tRNA interaction motif (PtIM domain) probably interacts with the P-site tRNA(fMet) as well as the 23S rRNA.</text>
</comment>
<dbReference type="EMBL" id="FNFU01000011">
    <property type="protein sequence ID" value="SDK70822.1"/>
    <property type="molecule type" value="Genomic_DNA"/>
</dbReference>
<dbReference type="GO" id="GO:0006412">
    <property type="term" value="P:translation"/>
    <property type="evidence" value="ECO:0007669"/>
    <property type="project" value="UniProtKB-KW"/>
</dbReference>
<dbReference type="Pfam" id="PF12848">
    <property type="entry name" value="ABC_tran_Xtn"/>
    <property type="match status" value="1"/>
</dbReference>
<comment type="subcellular location">
    <subcellularLocation>
        <location evidence="12">Cytoplasm</location>
    </subcellularLocation>
    <text evidence="12">Associates with ribosomes and polysomes.</text>
</comment>
<comment type="subunit">
    <text evidence="12">Monomer. Probably contacts ribosomal proteins L1, L5, L33 and S7, the 16S and 23S rRNA and the P-site containing tRNA(fMet).</text>
</comment>
<dbReference type="InterPro" id="IPR003439">
    <property type="entry name" value="ABC_transporter-like_ATP-bd"/>
</dbReference>
<evidence type="ECO:0000256" key="7">
    <source>
        <dbReference type="ARBA" id="ARBA00022801"/>
    </source>
</evidence>
<keyword evidence="3 12" id="KW-0820">tRNA-binding</keyword>
<dbReference type="NCBIfam" id="TIGR03719">
    <property type="entry name" value="ABC_ABC_ChvD"/>
    <property type="match status" value="1"/>
</dbReference>
<keyword evidence="5 12" id="KW-0677">Repeat</keyword>
<name>A0A1G9E3X6_9MICO</name>
<evidence type="ECO:0000256" key="12">
    <source>
        <dbReference type="HAMAP-Rule" id="MF_00847"/>
    </source>
</evidence>
<comment type="similarity">
    <text evidence="1 12">Belongs to the ABC transporter superfamily. ABCF family. Translational throttle EttA subfamily.</text>
</comment>
<evidence type="ECO:0000313" key="13">
    <source>
        <dbReference type="EMBL" id="SDK70822.1"/>
    </source>
</evidence>
<dbReference type="FunFam" id="3.40.50.300:FF:000183">
    <property type="entry name" value="ABC transporter ATP-binding protein yjjK"/>
    <property type="match status" value="1"/>
</dbReference>
<dbReference type="AlphaFoldDB" id="A0A1G9E3X6"/>
<dbReference type="InterPro" id="IPR003593">
    <property type="entry name" value="AAA+_ATPase"/>
</dbReference>
<dbReference type="GO" id="GO:0019843">
    <property type="term" value="F:rRNA binding"/>
    <property type="evidence" value="ECO:0007669"/>
    <property type="project" value="UniProtKB-UniRule"/>
</dbReference>
<dbReference type="PANTHER" id="PTHR43858:SF1">
    <property type="entry name" value="ABC TRANSPORTER-RELATED PROTEIN"/>
    <property type="match status" value="1"/>
</dbReference>
<reference evidence="13 14" key="1">
    <citation type="submission" date="2016-10" db="EMBL/GenBank/DDBJ databases">
        <authorList>
            <person name="de Groot N.N."/>
        </authorList>
    </citation>
    <scope>NUCLEOTIDE SEQUENCE [LARGE SCALE GENOMIC DNA]</scope>
    <source>
        <strain evidence="13 14">CGMCC 1.5382</strain>
    </source>
</reference>
<keyword evidence="11 12" id="KW-0648">Protein biosynthesis</keyword>
<keyword evidence="4 12" id="KW-0699">rRNA-binding</keyword>